<protein>
    <submittedName>
        <fullName evidence="2">Uncharacterized protein</fullName>
    </submittedName>
</protein>
<evidence type="ECO:0000313" key="3">
    <source>
        <dbReference type="Proteomes" id="UP000230423"/>
    </source>
</evidence>
<dbReference type="Proteomes" id="UP000230423">
    <property type="component" value="Unassembled WGS sequence"/>
</dbReference>
<feature type="compositionally biased region" description="Basic and acidic residues" evidence="1">
    <location>
        <begin position="84"/>
        <end position="95"/>
    </location>
</feature>
<reference evidence="2 3" key="1">
    <citation type="submission" date="2015-09" db="EMBL/GenBank/DDBJ databases">
        <title>Draft genome of the parasitic nematode Teladorsagia circumcincta isolate WARC Sus (inbred).</title>
        <authorList>
            <person name="Mitreva M."/>
        </authorList>
    </citation>
    <scope>NUCLEOTIDE SEQUENCE [LARGE SCALE GENOMIC DNA]</scope>
    <source>
        <strain evidence="2 3">S</strain>
    </source>
</reference>
<feature type="compositionally biased region" description="Basic residues" evidence="1">
    <location>
        <begin position="96"/>
        <end position="110"/>
    </location>
</feature>
<evidence type="ECO:0000313" key="2">
    <source>
        <dbReference type="EMBL" id="PIO61133.1"/>
    </source>
</evidence>
<gene>
    <name evidence="2" type="ORF">TELCIR_17352</name>
</gene>
<name>A0A2G9TSZ8_TELCI</name>
<feature type="compositionally biased region" description="Basic and acidic residues" evidence="1">
    <location>
        <begin position="61"/>
        <end position="77"/>
    </location>
</feature>
<proteinExistence type="predicted"/>
<accession>A0A2G9TSZ8</accession>
<dbReference type="EMBL" id="KZ354150">
    <property type="protein sequence ID" value="PIO61133.1"/>
    <property type="molecule type" value="Genomic_DNA"/>
</dbReference>
<organism evidence="2 3">
    <name type="scientific">Teladorsagia circumcincta</name>
    <name type="common">Brown stomach worm</name>
    <name type="synonym">Ostertagia circumcincta</name>
    <dbReference type="NCBI Taxonomy" id="45464"/>
    <lineage>
        <taxon>Eukaryota</taxon>
        <taxon>Metazoa</taxon>
        <taxon>Ecdysozoa</taxon>
        <taxon>Nematoda</taxon>
        <taxon>Chromadorea</taxon>
        <taxon>Rhabditida</taxon>
        <taxon>Rhabditina</taxon>
        <taxon>Rhabditomorpha</taxon>
        <taxon>Strongyloidea</taxon>
        <taxon>Trichostrongylidae</taxon>
        <taxon>Teladorsagia</taxon>
    </lineage>
</organism>
<feature type="region of interest" description="Disordered" evidence="1">
    <location>
        <begin position="47"/>
        <end position="110"/>
    </location>
</feature>
<evidence type="ECO:0000256" key="1">
    <source>
        <dbReference type="SAM" id="MobiDB-lite"/>
    </source>
</evidence>
<dbReference type="AlphaFoldDB" id="A0A2G9TSZ8"/>
<keyword evidence="3" id="KW-1185">Reference proteome</keyword>
<sequence>MPGCGGGCGGCGGGCGCNGGGGCGGGCNGGGERLICAKSGCGNDEYEEEYESEEDEDEDENGGRRSGEARVNKKDPLADIDLETLEKLGKSPSVERRRKFRKRSKKHSRS</sequence>
<feature type="compositionally biased region" description="Acidic residues" evidence="1">
    <location>
        <begin position="47"/>
        <end position="60"/>
    </location>
</feature>